<dbReference type="InterPro" id="IPR051220">
    <property type="entry name" value="TFA_Chaperone"/>
</dbReference>
<dbReference type="STRING" id="134605.HMPREF3206_00074"/>
<dbReference type="Gene3D" id="3.40.50.300">
    <property type="entry name" value="P-loop containing nucleotide triphosphate hydrolases"/>
    <property type="match status" value="1"/>
</dbReference>
<evidence type="ECO:0000259" key="2">
    <source>
        <dbReference type="Pfam" id="PF20454"/>
    </source>
</evidence>
<dbReference type="Proteomes" id="UP000070617">
    <property type="component" value="Unassembled WGS sequence"/>
</dbReference>
<dbReference type="InterPro" id="IPR008866">
    <property type="entry name" value="Phage_lambda_GpA-like"/>
</dbReference>
<organism evidence="3 4">
    <name type="scientific">Fusobacterium equinum</name>
    <dbReference type="NCBI Taxonomy" id="134605"/>
    <lineage>
        <taxon>Bacteria</taxon>
        <taxon>Fusobacteriati</taxon>
        <taxon>Fusobacteriota</taxon>
        <taxon>Fusobacteriia</taxon>
        <taxon>Fusobacteriales</taxon>
        <taxon>Fusobacteriaceae</taxon>
        <taxon>Fusobacterium</taxon>
    </lineage>
</organism>
<name>A0A133NLF9_9FUSO</name>
<dbReference type="AlphaFoldDB" id="A0A133NLF9"/>
<dbReference type="PANTHER" id="PTHR34413:SF2">
    <property type="entry name" value="PROPHAGE TAIL FIBER ASSEMBLY PROTEIN HOMOLOG TFAE-RELATED"/>
    <property type="match status" value="1"/>
</dbReference>
<dbReference type="PATRIC" id="fig|134605.3.peg.75"/>
<dbReference type="InterPro" id="IPR046454">
    <property type="entry name" value="GpA_endonuclease"/>
</dbReference>
<feature type="domain" description="Phage terminase large subunit GpA ATPase" evidence="1">
    <location>
        <begin position="39"/>
        <end position="284"/>
    </location>
</feature>
<dbReference type="GO" id="GO:0004519">
    <property type="term" value="F:endonuclease activity"/>
    <property type="evidence" value="ECO:0007669"/>
    <property type="project" value="InterPro"/>
</dbReference>
<comment type="caution">
    <text evidence="3">The sequence shown here is derived from an EMBL/GenBank/DDBJ whole genome shotgun (WGS) entry which is preliminary data.</text>
</comment>
<dbReference type="Pfam" id="PF20454">
    <property type="entry name" value="GpA_nuclease"/>
    <property type="match status" value="1"/>
</dbReference>
<sequence>MYEDTAVLFQKSLRVLKQPPLVDVAEWADTYRVLDSTSSKKVGKFETAFTKYMVEIYKEITKGDTKQFSLMMASQLAKSELIINIILRYVHLDPCPMLIVQPTDEMARSFSKERLQPAITNCIVHEFVKDANKKDSGNTVTHKMFPGGFIALVGPSPAKLAARPIRLLFLDEVDRYPKSAGDEGSPISLAKKRTSTYDDVTKHIITGTPTIKGDSEIEAEYEASSQGRWYVPCPKCREFQTLDWERIKWDKEEHEDEARNVRMVCAHCRKEFPEKLWKKGEGKWIHKFPARRQNLGYQLSALASPFRGWESIVKEWLDIKGDVEKLKAFINTILAETYETEYKGKLDAKTLMKRTREKYDYLPDKVLLLTAGVDIQDGWIAIEIVGWGEGFESYGIKYQILTGNMEQPKIWEELDKFLDQSFQYKNGDILKIYASCIDTGGHHTQKVYDFVSPREHRRIIGIKGVGGENVPIFNSMNLTKNKEIHLFSVGSNALKDTVMTRLNSRYTEQGYCHFNGTKYSGYDLDYFKSLTAEIKVTDGKTVIWKKIQNRNEGLDCRCYATVPFSIFNINPADLVNLTREQLLELSIIGELKLGNEMKYDVDRKGVEV</sequence>
<dbReference type="PANTHER" id="PTHR34413">
    <property type="entry name" value="PROPHAGE TAIL FIBER ASSEMBLY PROTEIN HOMOLOG TFAE-RELATED-RELATED"/>
    <property type="match status" value="1"/>
</dbReference>
<dbReference type="InterPro" id="IPR027417">
    <property type="entry name" value="P-loop_NTPase"/>
</dbReference>
<feature type="domain" description="Terminase large subunit GpA endonuclease" evidence="2">
    <location>
        <begin position="295"/>
        <end position="571"/>
    </location>
</feature>
<evidence type="ECO:0000313" key="3">
    <source>
        <dbReference type="EMBL" id="KXA17122.1"/>
    </source>
</evidence>
<reference evidence="4" key="1">
    <citation type="submission" date="2016-01" db="EMBL/GenBank/DDBJ databases">
        <authorList>
            <person name="Mitreva M."/>
            <person name="Pepin K.H."/>
            <person name="Mihindukulasuriya K.A."/>
            <person name="Fulton R."/>
            <person name="Fronick C."/>
            <person name="O'Laughlin M."/>
            <person name="Miner T."/>
            <person name="Herter B."/>
            <person name="Rosa B.A."/>
            <person name="Cordes M."/>
            <person name="Tomlinson C."/>
            <person name="Wollam A."/>
            <person name="Palsikar V.B."/>
            <person name="Mardis E.R."/>
            <person name="Wilson R.K."/>
        </authorList>
    </citation>
    <scope>NUCLEOTIDE SEQUENCE [LARGE SCALE GENOMIC DNA]</scope>
    <source>
        <strain evidence="4">CMW8396</strain>
    </source>
</reference>
<keyword evidence="4" id="KW-1185">Reference proteome</keyword>
<accession>A0A133NLF9</accession>
<dbReference type="InterPro" id="IPR046453">
    <property type="entry name" value="GpA_ATPase"/>
</dbReference>
<dbReference type="GO" id="GO:0005524">
    <property type="term" value="F:ATP binding"/>
    <property type="evidence" value="ECO:0007669"/>
    <property type="project" value="InterPro"/>
</dbReference>
<dbReference type="EMBL" id="LRPX01000002">
    <property type="protein sequence ID" value="KXA17122.1"/>
    <property type="molecule type" value="Genomic_DNA"/>
</dbReference>
<gene>
    <name evidence="3" type="ORF">HMPREF3206_00074</name>
</gene>
<dbReference type="HAMAP" id="MF_04144">
    <property type="entry name" value="TERL_LAMBDA"/>
    <property type="match status" value="1"/>
</dbReference>
<evidence type="ECO:0000259" key="1">
    <source>
        <dbReference type="Pfam" id="PF05876"/>
    </source>
</evidence>
<dbReference type="GO" id="GO:0016887">
    <property type="term" value="F:ATP hydrolysis activity"/>
    <property type="evidence" value="ECO:0007669"/>
    <property type="project" value="InterPro"/>
</dbReference>
<dbReference type="RefSeq" id="WP_005964222.1">
    <property type="nucleotide sequence ID" value="NZ_KQ956508.1"/>
</dbReference>
<proteinExistence type="inferred from homology"/>
<evidence type="ECO:0000313" key="4">
    <source>
        <dbReference type="Proteomes" id="UP000070617"/>
    </source>
</evidence>
<dbReference type="Pfam" id="PF05876">
    <property type="entry name" value="GpA_ATPase"/>
    <property type="match status" value="1"/>
</dbReference>
<protein>
    <submittedName>
        <fullName evidence="3">Phage terminase large subunit</fullName>
    </submittedName>
</protein>